<reference evidence="1" key="1">
    <citation type="submission" date="2023-07" db="EMBL/GenBank/DDBJ databases">
        <title>draft genome sequence of fig (Ficus carica).</title>
        <authorList>
            <person name="Takahashi T."/>
            <person name="Nishimura K."/>
        </authorList>
    </citation>
    <scope>NUCLEOTIDE SEQUENCE</scope>
</reference>
<protein>
    <submittedName>
        <fullName evidence="1">Uncharacterized protein</fullName>
    </submittedName>
</protein>
<name>A0AA88D3P4_FICCA</name>
<organism evidence="1 2">
    <name type="scientific">Ficus carica</name>
    <name type="common">Common fig</name>
    <dbReference type="NCBI Taxonomy" id="3494"/>
    <lineage>
        <taxon>Eukaryota</taxon>
        <taxon>Viridiplantae</taxon>
        <taxon>Streptophyta</taxon>
        <taxon>Embryophyta</taxon>
        <taxon>Tracheophyta</taxon>
        <taxon>Spermatophyta</taxon>
        <taxon>Magnoliopsida</taxon>
        <taxon>eudicotyledons</taxon>
        <taxon>Gunneridae</taxon>
        <taxon>Pentapetalae</taxon>
        <taxon>rosids</taxon>
        <taxon>fabids</taxon>
        <taxon>Rosales</taxon>
        <taxon>Moraceae</taxon>
        <taxon>Ficeae</taxon>
        <taxon>Ficus</taxon>
    </lineage>
</organism>
<proteinExistence type="predicted"/>
<accession>A0AA88D3P4</accession>
<dbReference type="Proteomes" id="UP001187192">
    <property type="component" value="Unassembled WGS sequence"/>
</dbReference>
<dbReference type="EMBL" id="BTGU01000013">
    <property type="protein sequence ID" value="GMN41576.1"/>
    <property type="molecule type" value="Genomic_DNA"/>
</dbReference>
<gene>
    <name evidence="1" type="ORF">TIFTF001_010795</name>
</gene>
<evidence type="ECO:0000313" key="1">
    <source>
        <dbReference type="EMBL" id="GMN41576.1"/>
    </source>
</evidence>
<evidence type="ECO:0000313" key="2">
    <source>
        <dbReference type="Proteomes" id="UP001187192"/>
    </source>
</evidence>
<sequence length="76" mass="8610">MVDRRLVVDLDPIAGAWAVRVRGGGVGYPRALRVDNEPGLDPLRVTERRRNGVVPSPRDLRSGYQVDKRHVRQYGF</sequence>
<keyword evidence="2" id="KW-1185">Reference proteome</keyword>
<dbReference type="AlphaFoldDB" id="A0AA88D3P4"/>
<comment type="caution">
    <text evidence="1">The sequence shown here is derived from an EMBL/GenBank/DDBJ whole genome shotgun (WGS) entry which is preliminary data.</text>
</comment>